<feature type="transmembrane region" description="Helical" evidence="9">
    <location>
        <begin position="52"/>
        <end position="71"/>
    </location>
</feature>
<accession>A0ABX3YPI4</accession>
<dbReference type="RefSeq" id="WP_086168639.1">
    <property type="nucleotide sequence ID" value="NZ_MRYD01000027.1"/>
</dbReference>
<dbReference type="Gene3D" id="1.20.1720.10">
    <property type="entry name" value="Multidrug resistance protein D"/>
    <property type="match status" value="1"/>
</dbReference>
<dbReference type="PROSITE" id="PS50850">
    <property type="entry name" value="MFS"/>
    <property type="match status" value="1"/>
</dbReference>
<dbReference type="PANTHER" id="PTHR42718:SF42">
    <property type="entry name" value="EXPORT PROTEIN"/>
    <property type="match status" value="1"/>
</dbReference>
<feature type="transmembrane region" description="Helical" evidence="9">
    <location>
        <begin position="198"/>
        <end position="218"/>
    </location>
</feature>
<dbReference type="Proteomes" id="UP000194266">
    <property type="component" value="Unassembled WGS sequence"/>
</dbReference>
<reference evidence="11 12" key="1">
    <citation type="submission" date="2016-12" db="EMBL/GenBank/DDBJ databases">
        <title>Genome Mining:The Detection of Biosynthetic Gene Clusters to Aid in the Expression of Curamycin A produced by Streptomyces sp. strain CZA14.</title>
        <authorList>
            <person name="Durrell K.A."/>
            <person name="Kirby B.M."/>
            <person name="Khan W."/>
            <person name="Mthethwa T."/>
            <person name="Le Roes-Hill M."/>
        </authorList>
    </citation>
    <scope>NUCLEOTIDE SEQUENCE [LARGE SCALE GENOMIC DNA]</scope>
    <source>
        <strain evidence="11 12">CZA14</strain>
    </source>
</reference>
<evidence type="ECO:0000256" key="3">
    <source>
        <dbReference type="ARBA" id="ARBA00022475"/>
    </source>
</evidence>
<evidence type="ECO:0000256" key="8">
    <source>
        <dbReference type="SAM" id="MobiDB-lite"/>
    </source>
</evidence>
<dbReference type="InterPro" id="IPR011701">
    <property type="entry name" value="MFS"/>
</dbReference>
<evidence type="ECO:0000256" key="4">
    <source>
        <dbReference type="ARBA" id="ARBA00022692"/>
    </source>
</evidence>
<comment type="subcellular location">
    <subcellularLocation>
        <location evidence="1">Cell membrane</location>
        <topology evidence="1">Multi-pass membrane protein</topology>
    </subcellularLocation>
</comment>
<dbReference type="InterPro" id="IPR036259">
    <property type="entry name" value="MFS_trans_sf"/>
</dbReference>
<feature type="transmembrane region" description="Helical" evidence="9">
    <location>
        <begin position="168"/>
        <end position="186"/>
    </location>
</feature>
<feature type="transmembrane region" description="Helical" evidence="9">
    <location>
        <begin position="80"/>
        <end position="101"/>
    </location>
</feature>
<evidence type="ECO:0000256" key="1">
    <source>
        <dbReference type="ARBA" id="ARBA00004651"/>
    </source>
</evidence>
<evidence type="ECO:0000259" key="10">
    <source>
        <dbReference type="PROSITE" id="PS50850"/>
    </source>
</evidence>
<feature type="transmembrane region" description="Helical" evidence="9">
    <location>
        <begin position="331"/>
        <end position="351"/>
    </location>
</feature>
<name>A0ABX3YPI4_9ACTN</name>
<dbReference type="EMBL" id="MRYD01000027">
    <property type="protein sequence ID" value="OSZ60957.1"/>
    <property type="molecule type" value="Genomic_DNA"/>
</dbReference>
<dbReference type="SUPFAM" id="SSF103473">
    <property type="entry name" value="MFS general substrate transporter"/>
    <property type="match status" value="1"/>
</dbReference>
<feature type="transmembrane region" description="Helical" evidence="9">
    <location>
        <begin position="306"/>
        <end position="324"/>
    </location>
</feature>
<evidence type="ECO:0000256" key="2">
    <source>
        <dbReference type="ARBA" id="ARBA00022448"/>
    </source>
</evidence>
<evidence type="ECO:0000313" key="12">
    <source>
        <dbReference type="Proteomes" id="UP000194266"/>
    </source>
</evidence>
<comment type="caution">
    <text evidence="11">The sequence shown here is derived from an EMBL/GenBank/DDBJ whole genome shotgun (WGS) entry which is preliminary data.</text>
</comment>
<keyword evidence="7" id="KW-0046">Antibiotic resistance</keyword>
<keyword evidence="6 9" id="KW-0472">Membrane</keyword>
<dbReference type="PRINTS" id="PR01036">
    <property type="entry name" value="TCRTETB"/>
</dbReference>
<evidence type="ECO:0000313" key="11">
    <source>
        <dbReference type="EMBL" id="OSZ60957.1"/>
    </source>
</evidence>
<evidence type="ECO:0000256" key="5">
    <source>
        <dbReference type="ARBA" id="ARBA00022989"/>
    </source>
</evidence>
<feature type="transmembrane region" description="Helical" evidence="9">
    <location>
        <begin position="113"/>
        <end position="130"/>
    </location>
</feature>
<protein>
    <submittedName>
        <fullName evidence="11">MFS transporter</fullName>
    </submittedName>
</protein>
<dbReference type="InterPro" id="IPR004638">
    <property type="entry name" value="EmrB-like"/>
</dbReference>
<evidence type="ECO:0000256" key="7">
    <source>
        <dbReference type="ARBA" id="ARBA00023251"/>
    </source>
</evidence>
<dbReference type="Pfam" id="PF07690">
    <property type="entry name" value="MFS_1"/>
    <property type="match status" value="1"/>
</dbReference>
<keyword evidence="3" id="KW-1003">Cell membrane</keyword>
<dbReference type="Gene3D" id="1.20.1250.20">
    <property type="entry name" value="MFS general substrate transporter like domains"/>
    <property type="match status" value="1"/>
</dbReference>
<dbReference type="InterPro" id="IPR020846">
    <property type="entry name" value="MFS_dom"/>
</dbReference>
<feature type="transmembrane region" description="Helical" evidence="9">
    <location>
        <begin position="224"/>
        <end position="245"/>
    </location>
</feature>
<dbReference type="NCBIfam" id="TIGR00711">
    <property type="entry name" value="efflux_EmrB"/>
    <property type="match status" value="1"/>
</dbReference>
<keyword evidence="2" id="KW-0813">Transport</keyword>
<dbReference type="CDD" id="cd17321">
    <property type="entry name" value="MFS_MMR_MDR_like"/>
    <property type="match status" value="1"/>
</dbReference>
<dbReference type="PANTHER" id="PTHR42718">
    <property type="entry name" value="MAJOR FACILITATOR SUPERFAMILY MULTIDRUG TRANSPORTER MFSC"/>
    <property type="match status" value="1"/>
</dbReference>
<keyword evidence="12" id="KW-1185">Reference proteome</keyword>
<organism evidence="11 12">
    <name type="scientific">Streptomyces pharetrae CZA14</name>
    <dbReference type="NCBI Taxonomy" id="1144883"/>
    <lineage>
        <taxon>Bacteria</taxon>
        <taxon>Bacillati</taxon>
        <taxon>Actinomycetota</taxon>
        <taxon>Actinomycetes</taxon>
        <taxon>Kitasatosporales</taxon>
        <taxon>Streptomycetaceae</taxon>
        <taxon>Streptomyces</taxon>
    </lineage>
</organism>
<feature type="region of interest" description="Disordered" evidence="8">
    <location>
        <begin position="460"/>
        <end position="480"/>
    </location>
</feature>
<keyword evidence="5 9" id="KW-1133">Transmembrane helix</keyword>
<gene>
    <name evidence="11" type="ORF">OQI_08005</name>
</gene>
<sequence>MSQQTASRGGVLWALLITGVAGFMAALDNLVVTTALPSIREDLGGALHDLEWTVSAYTLTFAVLLMSGAALGDRFGRRRLFVAGLVVFTAASAAAALAPGIDSLIAARAVQGVGAAVMMPLTLTLLTAAVPAEKRGMAYGIWGAVNGLAVASGPLIGGTLTEHISWQWIFWLNVPLGIALIPLARLRLKESYGAGTPLDIPGTVLASGGLFGIVYGLVRGPVDGWTGAPVLIALTAGTVLLAAFVTHGIRARNPMLPMRLFRSRAFAGINAAGLLMFLGMFGSIFLLSQYMQGVLGYSPTEAGLRMLPWTAMPMVVAPIAGILSDRIGGRPIVAAGLFFQAAGLGYLAAVATADASYASQLPGLVLGGIGMALYFAPASALVMASVSEKEQGIASGANNALREVGGALGIAIMSSVFTAQGGYESPQAFVDGLRPALVVGAAVVALAAVAALAIPRRPRTAPAEPAEVPEPAPVLETAAR</sequence>
<proteinExistence type="predicted"/>
<feature type="transmembrane region" description="Helical" evidence="9">
    <location>
        <begin position="404"/>
        <end position="423"/>
    </location>
</feature>
<feature type="transmembrane region" description="Helical" evidence="9">
    <location>
        <begin position="12"/>
        <end position="32"/>
    </location>
</feature>
<feature type="transmembrane region" description="Helical" evidence="9">
    <location>
        <begin position="265"/>
        <end position="286"/>
    </location>
</feature>
<evidence type="ECO:0000256" key="6">
    <source>
        <dbReference type="ARBA" id="ARBA00023136"/>
    </source>
</evidence>
<feature type="transmembrane region" description="Helical" evidence="9">
    <location>
        <begin position="137"/>
        <end position="156"/>
    </location>
</feature>
<feature type="transmembrane region" description="Helical" evidence="9">
    <location>
        <begin position="363"/>
        <end position="384"/>
    </location>
</feature>
<evidence type="ECO:0000256" key="9">
    <source>
        <dbReference type="SAM" id="Phobius"/>
    </source>
</evidence>
<feature type="domain" description="Major facilitator superfamily (MFS) profile" evidence="10">
    <location>
        <begin position="14"/>
        <end position="459"/>
    </location>
</feature>
<feature type="transmembrane region" description="Helical" evidence="9">
    <location>
        <begin position="435"/>
        <end position="454"/>
    </location>
</feature>
<keyword evidence="4 9" id="KW-0812">Transmembrane</keyword>